<protein>
    <submittedName>
        <fullName evidence="2">F0F1-type ATP synthase assembly protein I</fullName>
    </submittedName>
</protein>
<feature type="transmembrane region" description="Helical" evidence="1">
    <location>
        <begin position="27"/>
        <end position="45"/>
    </location>
</feature>
<sequence length="76" mass="8001">MAEMIGGVLVGLGIGWGFDLFVGTAPWGMIVGTLSGFAVSIWLAVHSAKKLSARALKEFGPPRDLPDDADADDNDR</sequence>
<comment type="caution">
    <text evidence="2">The sequence shown here is derived from an EMBL/GenBank/DDBJ whole genome shotgun (WGS) entry which is preliminary data.</text>
</comment>
<keyword evidence="3" id="KW-1185">Reference proteome</keyword>
<keyword evidence="1" id="KW-0812">Transmembrane</keyword>
<name>A0A7W9A3V6_9CAUL</name>
<dbReference type="AlphaFoldDB" id="A0A7W9A3V6"/>
<dbReference type="Pfam" id="PF09527">
    <property type="entry name" value="ATPase_gene1"/>
    <property type="match status" value="1"/>
</dbReference>
<dbReference type="InterPro" id="IPR032820">
    <property type="entry name" value="ATPase_put"/>
</dbReference>
<keyword evidence="1" id="KW-0472">Membrane</keyword>
<evidence type="ECO:0000313" key="3">
    <source>
        <dbReference type="Proteomes" id="UP000548978"/>
    </source>
</evidence>
<dbReference type="EMBL" id="JACIJB010000006">
    <property type="protein sequence ID" value="MBB5660949.1"/>
    <property type="molecule type" value="Genomic_DNA"/>
</dbReference>
<gene>
    <name evidence="2" type="ORF">FHS65_001702</name>
</gene>
<reference evidence="2 3" key="1">
    <citation type="submission" date="2020-08" db="EMBL/GenBank/DDBJ databases">
        <title>Genomic Encyclopedia of Type Strains, Phase IV (KMG-IV): sequencing the most valuable type-strain genomes for metagenomic binning, comparative biology and taxonomic classification.</title>
        <authorList>
            <person name="Goeker M."/>
        </authorList>
    </citation>
    <scope>NUCLEOTIDE SEQUENCE [LARGE SCALE GENOMIC DNA]</scope>
    <source>
        <strain evidence="2 3">DSM 24448</strain>
    </source>
</reference>
<organism evidence="2 3">
    <name type="scientific">Brevundimonas halotolerans</name>
    <dbReference type="NCBI Taxonomy" id="69670"/>
    <lineage>
        <taxon>Bacteria</taxon>
        <taxon>Pseudomonadati</taxon>
        <taxon>Pseudomonadota</taxon>
        <taxon>Alphaproteobacteria</taxon>
        <taxon>Caulobacterales</taxon>
        <taxon>Caulobacteraceae</taxon>
        <taxon>Brevundimonas</taxon>
    </lineage>
</organism>
<dbReference type="Proteomes" id="UP000548978">
    <property type="component" value="Unassembled WGS sequence"/>
</dbReference>
<proteinExistence type="predicted"/>
<keyword evidence="1" id="KW-1133">Transmembrane helix</keyword>
<evidence type="ECO:0000313" key="2">
    <source>
        <dbReference type="EMBL" id="MBB5660949.1"/>
    </source>
</evidence>
<evidence type="ECO:0000256" key="1">
    <source>
        <dbReference type="SAM" id="Phobius"/>
    </source>
</evidence>
<accession>A0A7W9A3V6</accession>
<dbReference type="RefSeq" id="WP_164461910.1">
    <property type="nucleotide sequence ID" value="NZ_JACIJB010000006.1"/>
</dbReference>